<feature type="binding site" evidence="9">
    <location>
        <position position="90"/>
    </location>
    <ligand>
        <name>substrate</name>
    </ligand>
</feature>
<evidence type="ECO:0000259" key="10">
    <source>
        <dbReference type="Pfam" id="PF01467"/>
    </source>
</evidence>
<dbReference type="EC" id="2.7.7.3" evidence="9"/>
<dbReference type="GO" id="GO:0015937">
    <property type="term" value="P:coenzyme A biosynthetic process"/>
    <property type="evidence" value="ECO:0007669"/>
    <property type="project" value="UniProtKB-UniRule"/>
</dbReference>
<feature type="binding site" evidence="9">
    <location>
        <begin position="125"/>
        <end position="131"/>
    </location>
    <ligand>
        <name>ATP</name>
        <dbReference type="ChEBI" id="CHEBI:30616"/>
    </ligand>
</feature>
<dbReference type="Pfam" id="PF01467">
    <property type="entry name" value="CTP_transf_like"/>
    <property type="match status" value="1"/>
</dbReference>
<feature type="binding site" evidence="9">
    <location>
        <position position="8"/>
    </location>
    <ligand>
        <name>substrate</name>
    </ligand>
</feature>
<sequence>MIALCPGSFDPVHHGHLEIIARAAQLFDEVIVGVAHNSSKKYRFSLEERVQLVRESLQELGIEGVSVEPIPPGVLLAEYAAERGAKVLVKGLRSATDYSYEAPMASMNRHLAQVETVFLAGEDRYGAVSSTIIREVASLGGDVTPFVPEAVARALKNA</sequence>
<reference evidence="11" key="1">
    <citation type="submission" date="2015-08" db="EMBL/GenBank/DDBJ databases">
        <title>Complete DNA Sequence of Pseudomonas syringae pv. actinidiae, the Causal Agent of Kiwifruit Canker Disease.</title>
        <authorList>
            <person name="Rikkerink E.H.A."/>
            <person name="Fineran P.C."/>
        </authorList>
    </citation>
    <scope>NUCLEOTIDE SEQUENCE</scope>
    <source>
        <strain evidence="11">NUM-Rm6536</strain>
    </source>
</reference>
<keyword evidence="1 9" id="KW-0963">Cytoplasm</keyword>
<evidence type="ECO:0000256" key="6">
    <source>
        <dbReference type="ARBA" id="ARBA00022842"/>
    </source>
</evidence>
<dbReference type="InterPro" id="IPR004821">
    <property type="entry name" value="Cyt_trans-like"/>
</dbReference>
<feature type="binding site" evidence="9">
    <location>
        <begin position="8"/>
        <end position="9"/>
    </location>
    <ligand>
        <name>ATP</name>
        <dbReference type="ChEBI" id="CHEBI:30616"/>
    </ligand>
</feature>
<dbReference type="PATRIC" id="fig|43675.28.peg.1501"/>
<dbReference type="PANTHER" id="PTHR21342">
    <property type="entry name" value="PHOSPHOPANTETHEINE ADENYLYLTRANSFERASE"/>
    <property type="match status" value="1"/>
</dbReference>
<dbReference type="AlphaFoldDB" id="A0A0K2S0V3"/>
<protein>
    <recommendedName>
        <fullName evidence="9">Phosphopantetheine adenylyltransferase</fullName>
        <ecNumber evidence="9">2.7.7.3</ecNumber>
    </recommendedName>
    <alternativeName>
        <fullName evidence="9">Dephospho-CoA pyrophosphorylase</fullName>
    </alternativeName>
    <alternativeName>
        <fullName evidence="9">Pantetheine-phosphate adenylyltransferase</fullName>
        <shortName evidence="9">PPAT</shortName>
    </alternativeName>
</protein>
<dbReference type="InterPro" id="IPR014729">
    <property type="entry name" value="Rossmann-like_a/b/a_fold"/>
</dbReference>
<evidence type="ECO:0000256" key="9">
    <source>
        <dbReference type="HAMAP-Rule" id="MF_00151"/>
    </source>
</evidence>
<feature type="binding site" evidence="9">
    <location>
        <position position="40"/>
    </location>
    <ligand>
        <name>substrate</name>
    </ligand>
</feature>
<gene>
    <name evidence="9 12" type="primary">coaD</name>
    <name evidence="12" type="ORF">HXO58_02975</name>
    <name evidence="11" type="ORF">RM6536_1466</name>
</gene>
<evidence type="ECO:0000256" key="7">
    <source>
        <dbReference type="ARBA" id="ARBA00022993"/>
    </source>
</evidence>
<keyword evidence="2 9" id="KW-0808">Transferase</keyword>
<comment type="function">
    <text evidence="9">Reversibly transfers an adenylyl group from ATP to 4'-phosphopantetheine, yielding dephospho-CoA (dPCoA) and pyrophosphate.</text>
</comment>
<reference evidence="12" key="3">
    <citation type="submission" date="2020-04" db="EMBL/GenBank/DDBJ databases">
        <title>Deep metagenomics examines the oral microbiome during advanced dental caries in children, revealing novel taxa and co-occurrences with host molecules.</title>
        <authorList>
            <person name="Baker J.L."/>
            <person name="Morton J.T."/>
            <person name="Dinis M."/>
            <person name="Alvarez R."/>
            <person name="Tran N.C."/>
            <person name="Knight R."/>
            <person name="Edlund A."/>
        </authorList>
    </citation>
    <scope>NUCLEOTIDE SEQUENCE</scope>
    <source>
        <strain evidence="12">JCVI_29_bin.11</strain>
    </source>
</reference>
<dbReference type="PRINTS" id="PR01020">
    <property type="entry name" value="LPSBIOSNTHSS"/>
</dbReference>
<evidence type="ECO:0000256" key="1">
    <source>
        <dbReference type="ARBA" id="ARBA00022490"/>
    </source>
</evidence>
<feature type="binding site" evidence="9">
    <location>
        <begin position="91"/>
        <end position="93"/>
    </location>
    <ligand>
        <name>ATP</name>
        <dbReference type="ChEBI" id="CHEBI:30616"/>
    </ligand>
</feature>
<evidence type="ECO:0000256" key="5">
    <source>
        <dbReference type="ARBA" id="ARBA00022840"/>
    </source>
</evidence>
<reference evidence="13" key="2">
    <citation type="submission" date="2015-08" db="EMBL/GenBank/DDBJ databases">
        <title>Complete genome sequence of Rothia mucilaginosa strain NUM-Rm6536.</title>
        <authorList>
            <person name="Nambu T."/>
        </authorList>
    </citation>
    <scope>NUCLEOTIDE SEQUENCE [LARGE SCALE GENOMIC DNA]</scope>
    <source>
        <strain evidence="13">NUM-Rm6536</strain>
    </source>
</reference>
<dbReference type="EMBL" id="JABZXL010000005">
    <property type="protein sequence ID" value="MBF1658784.1"/>
    <property type="molecule type" value="Genomic_DNA"/>
</dbReference>
<keyword evidence="5 9" id="KW-0067">ATP-binding</keyword>
<dbReference type="SUPFAM" id="SSF52374">
    <property type="entry name" value="Nucleotidylyl transferase"/>
    <property type="match status" value="1"/>
</dbReference>
<comment type="cofactor">
    <cofactor evidence="9">
        <name>Mg(2+)</name>
        <dbReference type="ChEBI" id="CHEBI:18420"/>
    </cofactor>
</comment>
<comment type="subunit">
    <text evidence="9">Homohexamer.</text>
</comment>
<comment type="catalytic activity">
    <reaction evidence="8 9">
        <text>(R)-4'-phosphopantetheine + ATP + H(+) = 3'-dephospho-CoA + diphosphate</text>
        <dbReference type="Rhea" id="RHEA:19801"/>
        <dbReference type="ChEBI" id="CHEBI:15378"/>
        <dbReference type="ChEBI" id="CHEBI:30616"/>
        <dbReference type="ChEBI" id="CHEBI:33019"/>
        <dbReference type="ChEBI" id="CHEBI:57328"/>
        <dbReference type="ChEBI" id="CHEBI:61723"/>
        <dbReference type="EC" id="2.7.7.3"/>
    </reaction>
</comment>
<evidence type="ECO:0000313" key="13">
    <source>
        <dbReference type="Proteomes" id="UP000066203"/>
    </source>
</evidence>
<dbReference type="Proteomes" id="UP000713964">
    <property type="component" value="Unassembled WGS sequence"/>
</dbReference>
<dbReference type="NCBIfam" id="TIGR01510">
    <property type="entry name" value="coaD_prev_kdtB"/>
    <property type="match status" value="1"/>
</dbReference>
<feature type="binding site" evidence="9">
    <location>
        <position position="16"/>
    </location>
    <ligand>
        <name>ATP</name>
        <dbReference type="ChEBI" id="CHEBI:30616"/>
    </ligand>
</feature>
<evidence type="ECO:0000256" key="3">
    <source>
        <dbReference type="ARBA" id="ARBA00022695"/>
    </source>
</evidence>
<dbReference type="GO" id="GO:0004595">
    <property type="term" value="F:pantetheine-phosphate adenylyltransferase activity"/>
    <property type="evidence" value="ECO:0007669"/>
    <property type="project" value="UniProtKB-UniRule"/>
</dbReference>
<feature type="site" description="Transition state stabilizer" evidence="9">
    <location>
        <position position="16"/>
    </location>
</feature>
<comment type="similarity">
    <text evidence="9">Belongs to the bacterial CoaD family.</text>
</comment>
<dbReference type="Gene3D" id="3.40.50.620">
    <property type="entry name" value="HUPs"/>
    <property type="match status" value="1"/>
</dbReference>
<evidence type="ECO:0000256" key="2">
    <source>
        <dbReference type="ARBA" id="ARBA00022679"/>
    </source>
</evidence>
<evidence type="ECO:0000256" key="4">
    <source>
        <dbReference type="ARBA" id="ARBA00022741"/>
    </source>
</evidence>
<feature type="domain" description="Cytidyltransferase-like" evidence="10">
    <location>
        <begin position="4"/>
        <end position="135"/>
    </location>
</feature>
<dbReference type="GO" id="GO:0005524">
    <property type="term" value="F:ATP binding"/>
    <property type="evidence" value="ECO:0007669"/>
    <property type="project" value="UniProtKB-KW"/>
</dbReference>
<proteinExistence type="inferred from homology"/>
<dbReference type="Proteomes" id="UP000066203">
    <property type="component" value="Chromosome"/>
</dbReference>
<dbReference type="UniPathway" id="UPA00241">
    <property type="reaction ID" value="UER00355"/>
</dbReference>
<keyword evidence="3 9" id="KW-0548">Nucleotidyltransferase</keyword>
<organism evidence="11">
    <name type="scientific">Rothia mucilaginosa</name>
    <dbReference type="NCBI Taxonomy" id="43675"/>
    <lineage>
        <taxon>Bacteria</taxon>
        <taxon>Bacillati</taxon>
        <taxon>Actinomycetota</taxon>
        <taxon>Actinomycetes</taxon>
        <taxon>Micrococcales</taxon>
        <taxon>Micrococcaceae</taxon>
        <taxon>Rothia</taxon>
    </lineage>
</organism>
<feature type="binding site" evidence="9">
    <location>
        <position position="101"/>
    </location>
    <ligand>
        <name>ATP</name>
        <dbReference type="ChEBI" id="CHEBI:30616"/>
    </ligand>
</feature>
<dbReference type="RefSeq" id="WP_060824643.1">
    <property type="nucleotide sequence ID" value="NZ_AP014938.1"/>
</dbReference>
<dbReference type="EMBL" id="AP014938">
    <property type="protein sequence ID" value="BAS20713.1"/>
    <property type="molecule type" value="Genomic_DNA"/>
</dbReference>
<dbReference type="InterPro" id="IPR001980">
    <property type="entry name" value="PPAT"/>
</dbReference>
<dbReference type="NCBIfam" id="TIGR00125">
    <property type="entry name" value="cyt_tran_rel"/>
    <property type="match status" value="1"/>
</dbReference>
<comment type="subcellular location">
    <subcellularLocation>
        <location evidence="9">Cytoplasm</location>
    </subcellularLocation>
</comment>
<keyword evidence="4 9" id="KW-0547">Nucleotide-binding</keyword>
<keyword evidence="7 9" id="KW-0173">Coenzyme A biosynthesis</keyword>
<dbReference type="CDD" id="cd02163">
    <property type="entry name" value="PPAT"/>
    <property type="match status" value="1"/>
</dbReference>
<comment type="pathway">
    <text evidence="9">Cofactor biosynthesis; coenzyme A biosynthesis; CoA from (R)-pantothenate: step 4/5.</text>
</comment>
<dbReference type="GO" id="GO:0005737">
    <property type="term" value="C:cytoplasm"/>
    <property type="evidence" value="ECO:0007669"/>
    <property type="project" value="UniProtKB-SubCell"/>
</dbReference>
<evidence type="ECO:0000313" key="12">
    <source>
        <dbReference type="EMBL" id="MBF1658784.1"/>
    </source>
</evidence>
<keyword evidence="6 9" id="KW-0460">Magnesium</keyword>
<feature type="binding site" evidence="9">
    <location>
        <position position="76"/>
    </location>
    <ligand>
        <name>substrate</name>
    </ligand>
</feature>
<evidence type="ECO:0000313" key="11">
    <source>
        <dbReference type="EMBL" id="BAS20713.1"/>
    </source>
</evidence>
<evidence type="ECO:0000256" key="8">
    <source>
        <dbReference type="ARBA" id="ARBA00029346"/>
    </source>
</evidence>
<dbReference type="PANTHER" id="PTHR21342:SF1">
    <property type="entry name" value="PHOSPHOPANTETHEINE ADENYLYLTRANSFERASE"/>
    <property type="match status" value="1"/>
</dbReference>
<accession>A0A0K2S0V3</accession>
<dbReference type="HAMAP" id="MF_00151">
    <property type="entry name" value="PPAT_bact"/>
    <property type="match status" value="1"/>
</dbReference>
<name>A0A0K2S0V3_9MICC</name>